<dbReference type="EMBL" id="JAUZQC010000010">
    <property type="protein sequence ID" value="KAK5865210.1"/>
    <property type="molecule type" value="Genomic_DNA"/>
</dbReference>
<protein>
    <submittedName>
        <fullName evidence="2">Uncharacterized protein</fullName>
    </submittedName>
</protein>
<evidence type="ECO:0000313" key="3">
    <source>
        <dbReference type="Proteomes" id="UP001346869"/>
    </source>
</evidence>
<keyword evidence="3" id="KW-1185">Reference proteome</keyword>
<reference evidence="2 3" key="2">
    <citation type="journal article" date="2023" name="Mol. Biol. Evol.">
        <title>Genomics of Secondarily Temperate Adaptation in the Only Non-Antarctic Icefish.</title>
        <authorList>
            <person name="Rivera-Colon A.G."/>
            <person name="Rayamajhi N."/>
            <person name="Minhas B.F."/>
            <person name="Madrigal G."/>
            <person name="Bilyk K.T."/>
            <person name="Yoon V."/>
            <person name="Hune M."/>
            <person name="Gregory S."/>
            <person name="Cheng C.H.C."/>
            <person name="Catchen J.M."/>
        </authorList>
    </citation>
    <scope>NUCLEOTIDE SEQUENCE [LARGE SCALE GENOMIC DNA]</scope>
    <source>
        <strain evidence="2">JMC-PN-2008</strain>
    </source>
</reference>
<proteinExistence type="predicted"/>
<gene>
    <name evidence="2" type="ORF">PBY51_016394</name>
</gene>
<evidence type="ECO:0000313" key="2">
    <source>
        <dbReference type="EMBL" id="KAK5865210.1"/>
    </source>
</evidence>
<accession>A0AAN7XSS3</accession>
<dbReference type="Proteomes" id="UP001346869">
    <property type="component" value="Unassembled WGS sequence"/>
</dbReference>
<name>A0AAN7XSS3_ELEMC</name>
<evidence type="ECO:0000256" key="1">
    <source>
        <dbReference type="SAM" id="MobiDB-lite"/>
    </source>
</evidence>
<dbReference type="AlphaFoldDB" id="A0AAN7XSS3"/>
<reference evidence="2 3" key="1">
    <citation type="journal article" date="2023" name="Genes (Basel)">
        <title>Chromosome-Level Genome Assembly and Circadian Gene Repertoire of the Patagonia Blennie Eleginops maclovinus-The Closest Ancestral Proxy of Antarctic Cryonotothenioids.</title>
        <authorList>
            <person name="Cheng C.C."/>
            <person name="Rivera-Colon A.G."/>
            <person name="Minhas B.F."/>
            <person name="Wilson L."/>
            <person name="Rayamajhi N."/>
            <person name="Vargas-Chacoff L."/>
            <person name="Catchen J.M."/>
        </authorList>
    </citation>
    <scope>NUCLEOTIDE SEQUENCE [LARGE SCALE GENOMIC DNA]</scope>
    <source>
        <strain evidence="2">JMC-PN-2008</strain>
    </source>
</reference>
<organism evidence="2 3">
    <name type="scientific">Eleginops maclovinus</name>
    <name type="common">Patagonian blennie</name>
    <name type="synonym">Eleginus maclovinus</name>
    <dbReference type="NCBI Taxonomy" id="56733"/>
    <lineage>
        <taxon>Eukaryota</taxon>
        <taxon>Metazoa</taxon>
        <taxon>Chordata</taxon>
        <taxon>Craniata</taxon>
        <taxon>Vertebrata</taxon>
        <taxon>Euteleostomi</taxon>
        <taxon>Actinopterygii</taxon>
        <taxon>Neopterygii</taxon>
        <taxon>Teleostei</taxon>
        <taxon>Neoteleostei</taxon>
        <taxon>Acanthomorphata</taxon>
        <taxon>Eupercaria</taxon>
        <taxon>Perciformes</taxon>
        <taxon>Notothenioidei</taxon>
        <taxon>Eleginopidae</taxon>
        <taxon>Eleginops</taxon>
    </lineage>
</organism>
<feature type="region of interest" description="Disordered" evidence="1">
    <location>
        <begin position="40"/>
        <end position="67"/>
    </location>
</feature>
<sequence length="67" mass="7239">MTKGIKLRRYMFMCDPSQPGAEQGPEVCKSNRKTAARRVDGAGRISNALHREARGSECVANQSDSGG</sequence>
<comment type="caution">
    <text evidence="2">The sequence shown here is derived from an EMBL/GenBank/DDBJ whole genome shotgun (WGS) entry which is preliminary data.</text>
</comment>